<protein>
    <submittedName>
        <fullName evidence="1">Uncharacterized protein</fullName>
    </submittedName>
</protein>
<reference evidence="1" key="2">
    <citation type="journal article" date="2015" name="Fish Shellfish Immunol.">
        <title>Early steps in the European eel (Anguilla anguilla)-Vibrio vulnificus interaction in the gills: Role of the RtxA13 toxin.</title>
        <authorList>
            <person name="Callol A."/>
            <person name="Pajuelo D."/>
            <person name="Ebbesson L."/>
            <person name="Teles M."/>
            <person name="MacKenzie S."/>
            <person name="Amaro C."/>
        </authorList>
    </citation>
    <scope>NUCLEOTIDE SEQUENCE</scope>
</reference>
<name>A0A0E9TV09_ANGAN</name>
<proteinExistence type="predicted"/>
<organism evidence="1">
    <name type="scientific">Anguilla anguilla</name>
    <name type="common">European freshwater eel</name>
    <name type="synonym">Muraena anguilla</name>
    <dbReference type="NCBI Taxonomy" id="7936"/>
    <lineage>
        <taxon>Eukaryota</taxon>
        <taxon>Metazoa</taxon>
        <taxon>Chordata</taxon>
        <taxon>Craniata</taxon>
        <taxon>Vertebrata</taxon>
        <taxon>Euteleostomi</taxon>
        <taxon>Actinopterygii</taxon>
        <taxon>Neopterygii</taxon>
        <taxon>Teleostei</taxon>
        <taxon>Anguilliformes</taxon>
        <taxon>Anguillidae</taxon>
        <taxon>Anguilla</taxon>
    </lineage>
</organism>
<sequence>MISFFVTEHPASMNSEEVYLLLVFNVPSVNLWPLLKVSNRGNR</sequence>
<evidence type="ECO:0000313" key="1">
    <source>
        <dbReference type="EMBL" id="JAH57529.1"/>
    </source>
</evidence>
<accession>A0A0E9TV09</accession>
<reference evidence="1" key="1">
    <citation type="submission" date="2014-11" db="EMBL/GenBank/DDBJ databases">
        <authorList>
            <person name="Amaro Gonzalez C."/>
        </authorList>
    </citation>
    <scope>NUCLEOTIDE SEQUENCE</scope>
</reference>
<dbReference type="EMBL" id="GBXM01051048">
    <property type="protein sequence ID" value="JAH57529.1"/>
    <property type="molecule type" value="Transcribed_RNA"/>
</dbReference>
<dbReference type="AlphaFoldDB" id="A0A0E9TV09"/>